<evidence type="ECO:0000256" key="8">
    <source>
        <dbReference type="RuleBase" id="RU364141"/>
    </source>
</evidence>
<comment type="subunit">
    <text evidence="8">Component of the Mediator complex.</text>
</comment>
<feature type="region of interest" description="Disordered" evidence="9">
    <location>
        <begin position="189"/>
        <end position="247"/>
    </location>
</feature>
<evidence type="ECO:0000256" key="5">
    <source>
        <dbReference type="ARBA" id="ARBA00023163"/>
    </source>
</evidence>
<evidence type="ECO:0000256" key="3">
    <source>
        <dbReference type="ARBA" id="ARBA00020629"/>
    </source>
</evidence>
<dbReference type="RefSeq" id="XP_002171584.1">
    <property type="nucleotide sequence ID" value="XM_002171548.2"/>
</dbReference>
<dbReference type="eggNOG" id="ENOG502REXJ">
    <property type="taxonomic scope" value="Eukaryota"/>
</dbReference>
<evidence type="ECO:0000313" key="10">
    <source>
        <dbReference type="EMBL" id="EEB05291.1"/>
    </source>
</evidence>
<evidence type="ECO:0000256" key="9">
    <source>
        <dbReference type="SAM" id="MobiDB-lite"/>
    </source>
</evidence>
<keyword evidence="4 8" id="KW-0805">Transcription regulation</keyword>
<dbReference type="InterPro" id="IPR019258">
    <property type="entry name" value="Mediator_Med4"/>
</dbReference>
<evidence type="ECO:0000256" key="6">
    <source>
        <dbReference type="ARBA" id="ARBA00023242"/>
    </source>
</evidence>
<comment type="similarity">
    <text evidence="2 8">Belongs to the Mediator complex subunit 4 family.</text>
</comment>
<keyword evidence="6 8" id="KW-0539">Nucleus</keyword>
<evidence type="ECO:0000313" key="11">
    <source>
        <dbReference type="JaponicusDB" id="SJAG_00297"/>
    </source>
</evidence>
<dbReference type="PANTHER" id="PTHR13208">
    <property type="entry name" value="MEDIATOR OF RNA POLYMERASE II TRANSCRIPTION SUBUNIT 4"/>
    <property type="match status" value="1"/>
</dbReference>
<dbReference type="OrthoDB" id="1929813at2759"/>
<feature type="compositionally biased region" description="Low complexity" evidence="9">
    <location>
        <begin position="198"/>
        <end position="207"/>
    </location>
</feature>
<name>B6JV90_SCHJY</name>
<evidence type="ECO:0000256" key="4">
    <source>
        <dbReference type="ARBA" id="ARBA00023015"/>
    </source>
</evidence>
<organism evidence="10 12">
    <name type="scientific">Schizosaccharomyces japonicus (strain yFS275 / FY16936)</name>
    <name type="common">Fission yeast</name>
    <dbReference type="NCBI Taxonomy" id="402676"/>
    <lineage>
        <taxon>Eukaryota</taxon>
        <taxon>Fungi</taxon>
        <taxon>Dikarya</taxon>
        <taxon>Ascomycota</taxon>
        <taxon>Taphrinomycotina</taxon>
        <taxon>Schizosaccharomycetes</taxon>
        <taxon>Schizosaccharomycetales</taxon>
        <taxon>Schizosaccharomycetaceae</taxon>
        <taxon>Schizosaccharomyces</taxon>
    </lineage>
</organism>
<dbReference type="EMBL" id="KE651166">
    <property type="protein sequence ID" value="EEB05291.1"/>
    <property type="molecule type" value="Genomic_DNA"/>
</dbReference>
<protein>
    <recommendedName>
        <fullName evidence="3 8">Mediator of RNA polymerase II transcription subunit 4</fullName>
    </recommendedName>
    <alternativeName>
        <fullName evidence="7 8">Mediator complex subunit 4</fullName>
    </alternativeName>
</protein>
<dbReference type="JaponicusDB" id="SJAG_00297">
    <property type="gene designation" value="pmc4"/>
</dbReference>
<comment type="function">
    <text evidence="8">Component of the Mediator complex, a coactivator involved in the regulated transcription of nearly all RNA polymerase II-dependent genes. Mediator functions as a bridge to convey information from gene-specific regulatory proteins to the basal RNA polymerase II transcription machinery. Mediator is recruited to promoters by direct interactions with regulatory proteins and serves as a scaffold for the assembly of a functional preinitiation complex with RNA polymerase II and the general transcription factors.</text>
</comment>
<sequence length="247" mass="27407">MGLLKSIQDVEKCVNQHLKLSIEGASIETLMDNWQSTLKNLVQFKSLIEEYERGVELQKTIQKLLKEGEELDGKLESCMEELAVLHKGIEPKSILEGKKRKVSLKMLLEYGAKLAKFSSAPPGYDPEKGQEGNAPVHFPWPSEDQMRKTKLLQLATDNSSLEAGQMVQDEEKQQTSVKVEIDEVLPSFDKPATDSAVTTTTGLTTTTSPSMMHVDQGTHPPPTAPVEEKPDVFAGLDLYDPENDDLL</sequence>
<evidence type="ECO:0000256" key="1">
    <source>
        <dbReference type="ARBA" id="ARBA00004123"/>
    </source>
</evidence>
<dbReference type="GO" id="GO:0006357">
    <property type="term" value="P:regulation of transcription by RNA polymerase II"/>
    <property type="evidence" value="ECO:0007669"/>
    <property type="project" value="InterPro"/>
</dbReference>
<dbReference type="HOGENOM" id="CLU_1125090_0_0_1"/>
<dbReference type="AlphaFoldDB" id="B6JV90"/>
<evidence type="ECO:0000313" key="12">
    <source>
        <dbReference type="Proteomes" id="UP000001744"/>
    </source>
</evidence>
<comment type="subcellular location">
    <subcellularLocation>
        <location evidence="1 8">Nucleus</location>
    </subcellularLocation>
</comment>
<keyword evidence="12" id="KW-1185">Reference proteome</keyword>
<dbReference type="GO" id="GO:0016592">
    <property type="term" value="C:mediator complex"/>
    <property type="evidence" value="ECO:0007669"/>
    <property type="project" value="EnsemblFungi"/>
</dbReference>
<dbReference type="PANTHER" id="PTHR13208:SF2">
    <property type="entry name" value="MEDIATOR OF RNA POLYMERASE II TRANSCRIPTION SUBUNIT 4"/>
    <property type="match status" value="1"/>
</dbReference>
<dbReference type="Proteomes" id="UP000001744">
    <property type="component" value="Unassembled WGS sequence"/>
</dbReference>
<dbReference type="GeneID" id="7049609"/>
<evidence type="ECO:0000256" key="7">
    <source>
        <dbReference type="ARBA" id="ARBA00031257"/>
    </source>
</evidence>
<evidence type="ECO:0000256" key="2">
    <source>
        <dbReference type="ARBA" id="ARBA00009626"/>
    </source>
</evidence>
<reference evidence="10 12" key="1">
    <citation type="journal article" date="2011" name="Science">
        <title>Comparative functional genomics of the fission yeasts.</title>
        <authorList>
            <person name="Rhind N."/>
            <person name="Chen Z."/>
            <person name="Yassour M."/>
            <person name="Thompson D.A."/>
            <person name="Haas B.J."/>
            <person name="Habib N."/>
            <person name="Wapinski I."/>
            <person name="Roy S."/>
            <person name="Lin M.F."/>
            <person name="Heiman D.I."/>
            <person name="Young S.K."/>
            <person name="Furuya K."/>
            <person name="Guo Y."/>
            <person name="Pidoux A."/>
            <person name="Chen H.M."/>
            <person name="Robbertse B."/>
            <person name="Goldberg J.M."/>
            <person name="Aoki K."/>
            <person name="Bayne E.H."/>
            <person name="Berlin A.M."/>
            <person name="Desjardins C.A."/>
            <person name="Dobbs E."/>
            <person name="Dukaj L."/>
            <person name="Fan L."/>
            <person name="FitzGerald M.G."/>
            <person name="French C."/>
            <person name="Gujja S."/>
            <person name="Hansen K."/>
            <person name="Keifenheim D."/>
            <person name="Levin J.Z."/>
            <person name="Mosher R.A."/>
            <person name="Mueller C.A."/>
            <person name="Pfiffner J."/>
            <person name="Priest M."/>
            <person name="Russ C."/>
            <person name="Smialowska A."/>
            <person name="Swoboda P."/>
            <person name="Sykes S.M."/>
            <person name="Vaughn M."/>
            <person name="Vengrova S."/>
            <person name="Yoder R."/>
            <person name="Zeng Q."/>
            <person name="Allshire R."/>
            <person name="Baulcombe D."/>
            <person name="Birren B.W."/>
            <person name="Brown W."/>
            <person name="Ekwall K."/>
            <person name="Kellis M."/>
            <person name="Leatherwood J."/>
            <person name="Levin H."/>
            <person name="Margalit H."/>
            <person name="Martienssen R."/>
            <person name="Nieduszynski C.A."/>
            <person name="Spatafora J.W."/>
            <person name="Friedman N."/>
            <person name="Dalgaard J.Z."/>
            <person name="Baumann P."/>
            <person name="Niki H."/>
            <person name="Regev A."/>
            <person name="Nusbaum C."/>
        </authorList>
    </citation>
    <scope>NUCLEOTIDE SEQUENCE [LARGE SCALE GENOMIC DNA]</scope>
    <source>
        <strain evidence="12">yFS275 / FY16936</strain>
    </source>
</reference>
<dbReference type="GO" id="GO:0003712">
    <property type="term" value="F:transcription coregulator activity"/>
    <property type="evidence" value="ECO:0007669"/>
    <property type="project" value="InterPro"/>
</dbReference>
<keyword evidence="8" id="KW-0010">Activator</keyword>
<gene>
    <name evidence="11" type="primary">pmc4</name>
    <name evidence="8" type="synonym">MED4</name>
    <name evidence="10" type="ORF">SJAG_00297</name>
</gene>
<dbReference type="Pfam" id="PF10018">
    <property type="entry name" value="Med4"/>
    <property type="match status" value="1"/>
</dbReference>
<accession>B6JV90</accession>
<dbReference type="STRING" id="402676.B6JV90"/>
<keyword evidence="5 8" id="KW-0804">Transcription</keyword>
<dbReference type="VEuPathDB" id="FungiDB:SJAG_00297"/>
<dbReference type="OMA" id="HYPWPSE"/>
<proteinExistence type="inferred from homology"/>